<organism evidence="1 2">
    <name type="scientific">Racocetra persica</name>
    <dbReference type="NCBI Taxonomy" id="160502"/>
    <lineage>
        <taxon>Eukaryota</taxon>
        <taxon>Fungi</taxon>
        <taxon>Fungi incertae sedis</taxon>
        <taxon>Mucoromycota</taxon>
        <taxon>Glomeromycotina</taxon>
        <taxon>Glomeromycetes</taxon>
        <taxon>Diversisporales</taxon>
        <taxon>Gigasporaceae</taxon>
        <taxon>Racocetra</taxon>
    </lineage>
</organism>
<protein>
    <submittedName>
        <fullName evidence="1">1410_t:CDS:1</fullName>
    </submittedName>
</protein>
<dbReference type="Proteomes" id="UP000789920">
    <property type="component" value="Unassembled WGS sequence"/>
</dbReference>
<keyword evidence="2" id="KW-1185">Reference proteome</keyword>
<comment type="caution">
    <text evidence="1">The sequence shown here is derived from an EMBL/GenBank/DDBJ whole genome shotgun (WGS) entry which is preliminary data.</text>
</comment>
<gene>
    <name evidence="1" type="ORF">RPERSI_LOCUS15701</name>
</gene>
<reference evidence="1" key="1">
    <citation type="submission" date="2021-06" db="EMBL/GenBank/DDBJ databases">
        <authorList>
            <person name="Kallberg Y."/>
            <person name="Tangrot J."/>
            <person name="Rosling A."/>
        </authorList>
    </citation>
    <scope>NUCLEOTIDE SEQUENCE</scope>
    <source>
        <strain evidence="1">MA461A</strain>
    </source>
</reference>
<dbReference type="EMBL" id="CAJVQC010037987">
    <property type="protein sequence ID" value="CAG8765116.1"/>
    <property type="molecule type" value="Genomic_DNA"/>
</dbReference>
<evidence type="ECO:0000313" key="1">
    <source>
        <dbReference type="EMBL" id="CAG8765116.1"/>
    </source>
</evidence>
<sequence>MSLKILVGTYNVNKQEIDQDLSSWLFPTNSSITDKPDIIVVGFQEFSPFPSAFFSNSSYLSNASLSSNIAQLGNTSFLPGGLNKHNGNEERLEHCSSLIERVIFANTKESYTTLVKSSLVGLALFVYVRDKSVTKWILNVEIAKCGVGPFWIGNKGGVGVRIVINANAIGGQVPESEDETYSTRELVLCFVCAHLAPHSHNTYQRNQDFKSICERLVFTNTMYSENTNRDSTQEQREDCEIMMTNMEGGDSAPLLPSHNSKHQHYFTIYDSDFLFFFGDLNYRIELEEQENFNNNTLNISSLLDVLRARQHQRIRACDQLAREIIDGRVLHGFEEGELNFMPTYKYYIGSVNEFDVRRRTPGWCDRIFYYWRKKDELQGGDPGSTTERSSPVLLISYMSHPSYTLSDHKPVSALFAITPQHKRTVIKSGTPNSPFKIDEHRNLKFTIGEASSRIVGCLWWLFGTERGVKTTLMIGCVGFFVLWIVKKLT</sequence>
<evidence type="ECO:0000313" key="2">
    <source>
        <dbReference type="Proteomes" id="UP000789920"/>
    </source>
</evidence>
<name>A0ACA9QSP4_9GLOM</name>
<accession>A0ACA9QSP4</accession>
<proteinExistence type="predicted"/>